<evidence type="ECO:0000256" key="5">
    <source>
        <dbReference type="ARBA" id="ARBA00010195"/>
    </source>
</evidence>
<feature type="domain" description="Carbohydrate kinase PfkB" evidence="22">
    <location>
        <begin position="248"/>
        <end position="364"/>
    </location>
</feature>
<evidence type="ECO:0000313" key="23">
    <source>
        <dbReference type="EMBL" id="EGG17196.1"/>
    </source>
</evidence>
<evidence type="ECO:0000256" key="9">
    <source>
        <dbReference type="ARBA" id="ARBA00022692"/>
    </source>
</evidence>
<evidence type="ECO:0000256" key="12">
    <source>
        <dbReference type="ARBA" id="ARBA00022824"/>
    </source>
</evidence>
<dbReference type="KEGG" id="dfa:DFA_08183"/>
<keyword evidence="13" id="KW-0735">Signal-anchor</keyword>
<dbReference type="InterPro" id="IPR029056">
    <property type="entry name" value="Ribokinase-like"/>
</dbReference>
<evidence type="ECO:0000256" key="3">
    <source>
        <dbReference type="ARBA" id="ARBA00004840"/>
    </source>
</evidence>
<evidence type="ECO:0000256" key="18">
    <source>
        <dbReference type="ARBA" id="ARBA00023180"/>
    </source>
</evidence>
<comment type="subcellular location">
    <subcellularLocation>
        <location evidence="2">Endoplasmic reticulum membrane</location>
        <topology evidence="2">Single-pass type II membrane protein</topology>
    </subcellularLocation>
    <subcellularLocation>
        <location evidence="1">Golgi apparatus membrane</location>
        <topology evidence="1">Single-pass type II membrane protein</topology>
    </subcellularLocation>
</comment>
<reference evidence="24" key="1">
    <citation type="journal article" date="2011" name="Genome Res.">
        <title>Phylogeny-wide analysis of social amoeba genomes highlights ancient origins for complex intercellular communication.</title>
        <authorList>
            <person name="Heidel A.J."/>
            <person name="Lawal H.M."/>
            <person name="Felder M."/>
            <person name="Schilde C."/>
            <person name="Helps N.R."/>
            <person name="Tunggal B."/>
            <person name="Rivero F."/>
            <person name="John U."/>
            <person name="Schleicher M."/>
            <person name="Eichinger L."/>
            <person name="Platzer M."/>
            <person name="Noegel A.A."/>
            <person name="Schaap P."/>
            <person name="Gloeckner G."/>
        </authorList>
    </citation>
    <scope>NUCLEOTIDE SEQUENCE [LARGE SCALE GENOMIC DNA]</scope>
    <source>
        <strain evidence="24">SH3</strain>
    </source>
</reference>
<dbReference type="InterPro" id="IPR002173">
    <property type="entry name" value="Carboh/pur_kinase_PfkB_CS"/>
</dbReference>
<feature type="region of interest" description="Disordered" evidence="21">
    <location>
        <begin position="428"/>
        <end position="488"/>
    </location>
</feature>
<comment type="catalytic activity">
    <reaction evidence="20">
        <text>UDP-alpha-D-xylose + L-seryl-[protein] = 3-O-(beta-D-xylosyl)-L-seryl-[protein] + UDP + H(+)</text>
        <dbReference type="Rhea" id="RHEA:50192"/>
        <dbReference type="Rhea" id="RHEA-COMP:9863"/>
        <dbReference type="Rhea" id="RHEA-COMP:12567"/>
        <dbReference type="ChEBI" id="CHEBI:15378"/>
        <dbReference type="ChEBI" id="CHEBI:29999"/>
        <dbReference type="ChEBI" id="CHEBI:57632"/>
        <dbReference type="ChEBI" id="CHEBI:58223"/>
        <dbReference type="ChEBI" id="CHEBI:132085"/>
        <dbReference type="EC" id="2.4.2.26"/>
    </reaction>
</comment>
<evidence type="ECO:0000256" key="8">
    <source>
        <dbReference type="ARBA" id="ARBA00022679"/>
    </source>
</evidence>
<organism evidence="23 24">
    <name type="scientific">Cavenderia fasciculata</name>
    <name type="common">Slime mold</name>
    <name type="synonym">Dictyostelium fasciculatum</name>
    <dbReference type="NCBI Taxonomy" id="261658"/>
    <lineage>
        <taxon>Eukaryota</taxon>
        <taxon>Amoebozoa</taxon>
        <taxon>Evosea</taxon>
        <taxon>Eumycetozoa</taxon>
        <taxon>Dictyostelia</taxon>
        <taxon>Acytosteliales</taxon>
        <taxon>Cavenderiaceae</taxon>
        <taxon>Cavenderia</taxon>
    </lineage>
</organism>
<dbReference type="PANTHER" id="PTHR46025:SF3">
    <property type="entry name" value="XYLOSYLTRANSFERASE OXT"/>
    <property type="match status" value="1"/>
</dbReference>
<evidence type="ECO:0000256" key="11">
    <source>
        <dbReference type="ARBA" id="ARBA00022777"/>
    </source>
</evidence>
<sequence length="938" mass="108284">MNKNNNNTNRIIVFGTTCIDTVRMIDDFPKKGSYIEVDEEIIGLGGEACNTLICLYQLIRDEEKFDLDINYFTTPLVNDANGRLLMDIFEKRIGRRHQSLETQFNLLDSQKDQEVITKHKMITPVCDVYVSKDSERSMFGSGFTAIYSYMLEHSENIMKSFFDFLERDNRKYTNQWFTLDNNTPTISNKLVNKLIQDQYCNLYIMDHQVSDDIIDLLKEEKDKDKQQERGVKSYIHQTNTNYFGTSGDKQANIVAAKEWLSRHPTTFLILTDGAHGLVIGGTLYHSDEGKSSSSSSYTEPTHYNAIPLPSDQPAIDSIGAGDAFRAGMLYSLGKGIPIEKAIQFASACGALNCRYRGGCNNVPTLSEIKSFLNQNGINCKSHHQEVGNRKGIPAYHTKNDIIKTSMGDEEILNDIYWNKVMSLKKKQHEQQLLQEQQELQKSSSSSTSATTTTTTPTPKPKKHHHKIKISNNTTNTNNSTSTTTTKQTEKSLAMISMDCRNGGIGFQDKCICVAPFIGSSCQDIDLKNNQCVINPDDIANLGQSNRSYCDGYSQSIHCCWNKYRTDRLDQPIAQELNERIEQLLYKHGPWSENDKTLLSYLVQHFDNKKEQQQTNDLKDRYRLVVENASNYSLSHRRPNLGFVISLNDFELDVGGYELLLKSIYRKKHYYVVHIDKQATDEQVHLLAQTTAKYNRNDNIVIMDKRFFGQAGSISQVYAEVAAYTILFDMVKEREKKVTGENGQHDWSHVINLSQYDFPVKPIHQLELLLGQHIDFNFLEQDVQKDNSRYHQIWQPNCRREMESVQDIHKNQQLCGKFEMAATFNRSTFSEGSQWHFINKHFASHIVSDIDSIEHLFSFKHTLIPEEISFQFIFSKWNISPKKRENYNYRYIPWNNEKLEVGENDLNNFKIAMFTNRVYRNEIRESIIDRYLDFRNQLN</sequence>
<dbReference type="SUPFAM" id="SSF53613">
    <property type="entry name" value="Ribokinase-like"/>
    <property type="match status" value="1"/>
</dbReference>
<dbReference type="GeneID" id="14869924"/>
<evidence type="ECO:0000256" key="2">
    <source>
        <dbReference type="ARBA" id="ARBA00004648"/>
    </source>
</evidence>
<comment type="similarity">
    <text evidence="5">Belongs to the glycosyltransferase 14 family. XylT subfamily.</text>
</comment>
<dbReference type="EMBL" id="GL883021">
    <property type="protein sequence ID" value="EGG17196.1"/>
    <property type="molecule type" value="Genomic_DNA"/>
</dbReference>
<dbReference type="GO" id="GO:0015012">
    <property type="term" value="P:heparan sulfate proteoglycan biosynthetic process"/>
    <property type="evidence" value="ECO:0007669"/>
    <property type="project" value="UniProtKB-UniPathway"/>
</dbReference>
<keyword evidence="7" id="KW-0328">Glycosyltransferase</keyword>
<gene>
    <name evidence="23" type="primary">gnt10</name>
    <name evidence="23" type="ORF">DFA_08183</name>
</gene>
<feature type="compositionally biased region" description="Basic residues" evidence="21">
    <location>
        <begin position="459"/>
        <end position="468"/>
    </location>
</feature>
<keyword evidence="15" id="KW-0333">Golgi apparatus</keyword>
<evidence type="ECO:0000256" key="16">
    <source>
        <dbReference type="ARBA" id="ARBA00023136"/>
    </source>
</evidence>
<evidence type="ECO:0000256" key="19">
    <source>
        <dbReference type="ARBA" id="ARBA00042865"/>
    </source>
</evidence>
<dbReference type="GO" id="GO:0030158">
    <property type="term" value="F:protein xylosyltransferase activity"/>
    <property type="evidence" value="ECO:0007669"/>
    <property type="project" value="UniProtKB-EC"/>
</dbReference>
<keyword evidence="9" id="KW-0812">Transmembrane</keyword>
<evidence type="ECO:0000313" key="24">
    <source>
        <dbReference type="Proteomes" id="UP000007797"/>
    </source>
</evidence>
<dbReference type="InterPro" id="IPR011611">
    <property type="entry name" value="PfkB_dom"/>
</dbReference>
<evidence type="ECO:0000259" key="22">
    <source>
        <dbReference type="Pfam" id="PF00294"/>
    </source>
</evidence>
<dbReference type="UniPathway" id="UPA00756"/>
<dbReference type="InterPro" id="IPR003406">
    <property type="entry name" value="Glyco_trans_14"/>
</dbReference>
<evidence type="ECO:0000256" key="17">
    <source>
        <dbReference type="ARBA" id="ARBA00023157"/>
    </source>
</evidence>
<dbReference type="Pfam" id="PF02485">
    <property type="entry name" value="Branch"/>
    <property type="match status" value="1"/>
</dbReference>
<keyword evidence="16" id="KW-0472">Membrane</keyword>
<evidence type="ECO:0000256" key="10">
    <source>
        <dbReference type="ARBA" id="ARBA00022723"/>
    </source>
</evidence>
<dbReference type="UniPathway" id="UPA00755"/>
<name>F4Q5D7_CACFS</name>
<proteinExistence type="inferred from homology"/>
<dbReference type="Gene3D" id="3.40.1190.20">
    <property type="match status" value="2"/>
</dbReference>
<dbReference type="Proteomes" id="UP000007797">
    <property type="component" value="Unassembled WGS sequence"/>
</dbReference>
<keyword evidence="12" id="KW-0256">Endoplasmic reticulum</keyword>
<keyword evidence="11 23" id="KW-0418">Kinase</keyword>
<dbReference type="EC" id="2.4.2.26" evidence="6"/>
<keyword evidence="10" id="KW-0479">Metal-binding</keyword>
<comment type="pathway">
    <text evidence="3">Glycan metabolism; chondroitin sulfate biosynthesis.</text>
</comment>
<feature type="compositionally biased region" description="Low complexity" evidence="21">
    <location>
        <begin position="430"/>
        <end position="456"/>
    </location>
</feature>
<keyword evidence="8" id="KW-0808">Transferase</keyword>
<dbReference type="AlphaFoldDB" id="F4Q5D7"/>
<dbReference type="GO" id="GO:0000139">
    <property type="term" value="C:Golgi membrane"/>
    <property type="evidence" value="ECO:0007669"/>
    <property type="project" value="UniProtKB-SubCell"/>
</dbReference>
<keyword evidence="17" id="KW-1015">Disulfide bond</keyword>
<evidence type="ECO:0000256" key="1">
    <source>
        <dbReference type="ARBA" id="ARBA00004323"/>
    </source>
</evidence>
<feature type="compositionally biased region" description="Low complexity" evidence="21">
    <location>
        <begin position="470"/>
        <end position="485"/>
    </location>
</feature>
<evidence type="ECO:0000256" key="7">
    <source>
        <dbReference type="ARBA" id="ARBA00022676"/>
    </source>
</evidence>
<accession>F4Q5D7</accession>
<evidence type="ECO:0000256" key="13">
    <source>
        <dbReference type="ARBA" id="ARBA00022968"/>
    </source>
</evidence>
<dbReference type="OrthoDB" id="2019572at2759"/>
<dbReference type="InterPro" id="IPR043538">
    <property type="entry name" value="XYLT"/>
</dbReference>
<evidence type="ECO:0000256" key="14">
    <source>
        <dbReference type="ARBA" id="ARBA00022989"/>
    </source>
</evidence>
<dbReference type="GO" id="GO:0005789">
    <property type="term" value="C:endoplasmic reticulum membrane"/>
    <property type="evidence" value="ECO:0007669"/>
    <property type="project" value="UniProtKB-SubCell"/>
</dbReference>
<keyword evidence="24" id="KW-1185">Reference proteome</keyword>
<evidence type="ECO:0000256" key="15">
    <source>
        <dbReference type="ARBA" id="ARBA00023034"/>
    </source>
</evidence>
<evidence type="ECO:0000256" key="20">
    <source>
        <dbReference type="ARBA" id="ARBA00047847"/>
    </source>
</evidence>
<dbReference type="Pfam" id="PF00294">
    <property type="entry name" value="PfkB"/>
    <property type="match status" value="1"/>
</dbReference>
<dbReference type="GO" id="GO:0046872">
    <property type="term" value="F:metal ion binding"/>
    <property type="evidence" value="ECO:0007669"/>
    <property type="project" value="UniProtKB-KW"/>
</dbReference>
<dbReference type="RefSeq" id="XP_004355680.1">
    <property type="nucleotide sequence ID" value="XM_004355627.1"/>
</dbReference>
<evidence type="ECO:0000256" key="21">
    <source>
        <dbReference type="SAM" id="MobiDB-lite"/>
    </source>
</evidence>
<evidence type="ECO:0000256" key="4">
    <source>
        <dbReference type="ARBA" id="ARBA00005093"/>
    </source>
</evidence>
<keyword evidence="18" id="KW-0325">Glycoprotein</keyword>
<dbReference type="PROSITE" id="PS00584">
    <property type="entry name" value="PFKB_KINASES_2"/>
    <property type="match status" value="1"/>
</dbReference>
<evidence type="ECO:0000256" key="6">
    <source>
        <dbReference type="ARBA" id="ARBA00011972"/>
    </source>
</evidence>
<dbReference type="PANTHER" id="PTHR46025">
    <property type="entry name" value="XYLOSYLTRANSFERASE OXT"/>
    <property type="match status" value="1"/>
</dbReference>
<protein>
    <recommendedName>
        <fullName evidence="6">protein xylosyltransferase</fullName>
        <ecNumber evidence="6">2.4.2.26</ecNumber>
    </recommendedName>
    <alternativeName>
        <fullName evidence="19">Peptide O-xylosyltransferase</fullName>
    </alternativeName>
</protein>
<comment type="pathway">
    <text evidence="4">Glycan metabolism; heparan sulfate biosynthesis.</text>
</comment>
<dbReference type="GO" id="GO:0050650">
    <property type="term" value="P:chondroitin sulfate proteoglycan biosynthetic process"/>
    <property type="evidence" value="ECO:0007669"/>
    <property type="project" value="TreeGrafter"/>
</dbReference>
<keyword evidence="14" id="KW-1133">Transmembrane helix</keyword>
<dbReference type="GO" id="GO:0016301">
    <property type="term" value="F:kinase activity"/>
    <property type="evidence" value="ECO:0007669"/>
    <property type="project" value="UniProtKB-KW"/>
</dbReference>